<gene>
    <name evidence="2" type="ORF">GCM10022416_09960</name>
</gene>
<keyword evidence="3" id="KW-1185">Reference proteome</keyword>
<feature type="transmembrane region" description="Helical" evidence="1">
    <location>
        <begin position="74"/>
        <end position="99"/>
    </location>
</feature>
<organism evidence="2 3">
    <name type="scientific">Actinomadura keratinilytica</name>
    <dbReference type="NCBI Taxonomy" id="547461"/>
    <lineage>
        <taxon>Bacteria</taxon>
        <taxon>Bacillati</taxon>
        <taxon>Actinomycetota</taxon>
        <taxon>Actinomycetes</taxon>
        <taxon>Streptosporangiales</taxon>
        <taxon>Thermomonosporaceae</taxon>
        <taxon>Actinomadura</taxon>
    </lineage>
</organism>
<dbReference type="Proteomes" id="UP001500266">
    <property type="component" value="Unassembled WGS sequence"/>
</dbReference>
<evidence type="ECO:0000256" key="1">
    <source>
        <dbReference type="SAM" id="Phobius"/>
    </source>
</evidence>
<evidence type="ECO:0000313" key="3">
    <source>
        <dbReference type="Proteomes" id="UP001500266"/>
    </source>
</evidence>
<evidence type="ECO:0000313" key="2">
    <source>
        <dbReference type="EMBL" id="GAA4131343.1"/>
    </source>
</evidence>
<accession>A0ABP7Y6E8</accession>
<sequence>MLIIAMLVGSAALSGGITYTLTGRDLKGGHRVSVSLLSAILVGATSLFVPYLPALAFLVTTAAYLLVRRLLSPGLALAASALVLVGALGSAVLVMSTALNTM</sequence>
<dbReference type="EMBL" id="BAABDO010000008">
    <property type="protein sequence ID" value="GAA4131343.1"/>
    <property type="molecule type" value="Genomic_DNA"/>
</dbReference>
<dbReference type="RefSeq" id="WP_345017832.1">
    <property type="nucleotide sequence ID" value="NZ_BAABDO010000008.1"/>
</dbReference>
<protein>
    <submittedName>
        <fullName evidence="2">Uncharacterized protein</fullName>
    </submittedName>
</protein>
<comment type="caution">
    <text evidence="2">The sequence shown here is derived from an EMBL/GenBank/DDBJ whole genome shotgun (WGS) entry which is preliminary data.</text>
</comment>
<name>A0ABP7Y6E8_9ACTN</name>
<keyword evidence="1" id="KW-0472">Membrane</keyword>
<keyword evidence="1" id="KW-1133">Transmembrane helix</keyword>
<reference evidence="3" key="1">
    <citation type="journal article" date="2019" name="Int. J. Syst. Evol. Microbiol.">
        <title>The Global Catalogue of Microorganisms (GCM) 10K type strain sequencing project: providing services to taxonomists for standard genome sequencing and annotation.</title>
        <authorList>
            <consortium name="The Broad Institute Genomics Platform"/>
            <consortium name="The Broad Institute Genome Sequencing Center for Infectious Disease"/>
            <person name="Wu L."/>
            <person name="Ma J."/>
        </authorList>
    </citation>
    <scope>NUCLEOTIDE SEQUENCE [LARGE SCALE GENOMIC DNA]</scope>
    <source>
        <strain evidence="3">JCM 17316</strain>
    </source>
</reference>
<keyword evidence="1" id="KW-0812">Transmembrane</keyword>
<feature type="transmembrane region" description="Helical" evidence="1">
    <location>
        <begin position="34"/>
        <end position="67"/>
    </location>
</feature>
<proteinExistence type="predicted"/>